<dbReference type="Proteomes" id="UP001085076">
    <property type="component" value="Miscellaneous, Linkage group lg03"/>
</dbReference>
<accession>A0A9D5CW14</accession>
<proteinExistence type="predicted"/>
<reference evidence="2" key="1">
    <citation type="submission" date="2021-03" db="EMBL/GenBank/DDBJ databases">
        <authorList>
            <person name="Li Z."/>
            <person name="Yang C."/>
        </authorList>
    </citation>
    <scope>NUCLEOTIDE SEQUENCE</scope>
    <source>
        <strain evidence="2">Dzin_1.0</strain>
        <tissue evidence="2">Leaf</tissue>
    </source>
</reference>
<comment type="caution">
    <text evidence="2">The sequence shown here is derived from an EMBL/GenBank/DDBJ whole genome shotgun (WGS) entry which is preliminary data.</text>
</comment>
<gene>
    <name evidence="2" type="ORF">J5N97_015166</name>
</gene>
<evidence type="ECO:0000313" key="3">
    <source>
        <dbReference type="Proteomes" id="UP001085076"/>
    </source>
</evidence>
<name>A0A9D5CW14_9LILI</name>
<keyword evidence="3" id="KW-1185">Reference proteome</keyword>
<feature type="region of interest" description="Disordered" evidence="1">
    <location>
        <begin position="1"/>
        <end position="33"/>
    </location>
</feature>
<dbReference type="AlphaFoldDB" id="A0A9D5CW14"/>
<evidence type="ECO:0000256" key="1">
    <source>
        <dbReference type="SAM" id="MobiDB-lite"/>
    </source>
</evidence>
<reference evidence="2" key="2">
    <citation type="journal article" date="2022" name="Hortic Res">
        <title>The genome of Dioscorea zingiberensis sheds light on the biosynthesis, origin and evolution of the medicinally important diosgenin saponins.</title>
        <authorList>
            <person name="Li Y."/>
            <person name="Tan C."/>
            <person name="Li Z."/>
            <person name="Guo J."/>
            <person name="Li S."/>
            <person name="Chen X."/>
            <person name="Wang C."/>
            <person name="Dai X."/>
            <person name="Yang H."/>
            <person name="Song W."/>
            <person name="Hou L."/>
            <person name="Xu J."/>
            <person name="Tong Z."/>
            <person name="Xu A."/>
            <person name="Yuan X."/>
            <person name="Wang W."/>
            <person name="Yang Q."/>
            <person name="Chen L."/>
            <person name="Sun Z."/>
            <person name="Wang K."/>
            <person name="Pan B."/>
            <person name="Chen J."/>
            <person name="Bao Y."/>
            <person name="Liu F."/>
            <person name="Qi X."/>
            <person name="Gang D.R."/>
            <person name="Wen J."/>
            <person name="Li J."/>
        </authorList>
    </citation>
    <scope>NUCLEOTIDE SEQUENCE</scope>
    <source>
        <strain evidence="2">Dzin_1.0</strain>
    </source>
</reference>
<protein>
    <submittedName>
        <fullName evidence="2">Uncharacterized protein</fullName>
    </submittedName>
</protein>
<organism evidence="2 3">
    <name type="scientific">Dioscorea zingiberensis</name>
    <dbReference type="NCBI Taxonomy" id="325984"/>
    <lineage>
        <taxon>Eukaryota</taxon>
        <taxon>Viridiplantae</taxon>
        <taxon>Streptophyta</taxon>
        <taxon>Embryophyta</taxon>
        <taxon>Tracheophyta</taxon>
        <taxon>Spermatophyta</taxon>
        <taxon>Magnoliopsida</taxon>
        <taxon>Liliopsida</taxon>
        <taxon>Dioscoreales</taxon>
        <taxon>Dioscoreaceae</taxon>
        <taxon>Dioscorea</taxon>
    </lineage>
</organism>
<sequence>MGAEEDAESCTGGDVEKEEEMMQGNNGRDKRRSTVVDNAWRTWFHPESCSSSCDQEIINGEQQCVRIVLNYDVVGR</sequence>
<dbReference type="EMBL" id="JAGGNH010000003">
    <property type="protein sequence ID" value="KAJ0979692.1"/>
    <property type="molecule type" value="Genomic_DNA"/>
</dbReference>
<evidence type="ECO:0000313" key="2">
    <source>
        <dbReference type="EMBL" id="KAJ0979692.1"/>
    </source>
</evidence>